<gene>
    <name evidence="1" type="ORF">RAS12_03105</name>
</gene>
<dbReference type="RefSeq" id="WP_306945033.1">
    <property type="nucleotide sequence ID" value="NZ_CP132976.1"/>
</dbReference>
<evidence type="ECO:0008006" key="3">
    <source>
        <dbReference type="Google" id="ProtNLM"/>
    </source>
</evidence>
<accession>A0ABY9M3L6</accession>
<evidence type="ECO:0000313" key="2">
    <source>
        <dbReference type="Proteomes" id="UP001234798"/>
    </source>
</evidence>
<reference evidence="1 2" key="1">
    <citation type="submission" date="2023-08" db="EMBL/GenBank/DDBJ databases">
        <title>Achromobacter seleniivolatilans sp. nov., isolated from seleniferous soil.</title>
        <authorList>
            <person name="Zhang S."/>
            <person name="Li K."/>
            <person name="Peng J."/>
            <person name="Zhao Q."/>
            <person name="Wang H."/>
            <person name="Guo Y."/>
        </authorList>
    </citation>
    <scope>NUCLEOTIDE SEQUENCE [LARGE SCALE GENOMIC DNA]</scope>
    <source>
        <strain evidence="1 2">R39</strain>
    </source>
</reference>
<protein>
    <recommendedName>
        <fullName evidence="3">RES domain-containing protein</fullName>
    </recommendedName>
</protein>
<organism evidence="1 2">
    <name type="scientific">Achromobacter seleniivolatilans</name>
    <dbReference type="NCBI Taxonomy" id="3047478"/>
    <lineage>
        <taxon>Bacteria</taxon>
        <taxon>Pseudomonadati</taxon>
        <taxon>Pseudomonadota</taxon>
        <taxon>Betaproteobacteria</taxon>
        <taxon>Burkholderiales</taxon>
        <taxon>Alcaligenaceae</taxon>
        <taxon>Achromobacter</taxon>
    </lineage>
</organism>
<name>A0ABY9M3L6_9BURK</name>
<dbReference type="Proteomes" id="UP001234798">
    <property type="component" value="Chromosome"/>
</dbReference>
<evidence type="ECO:0000313" key="1">
    <source>
        <dbReference type="EMBL" id="WMD21370.1"/>
    </source>
</evidence>
<keyword evidence="2" id="KW-1185">Reference proteome</keyword>
<sequence length="173" mass="19080">MSTISVDAQPAIAPARVSVGWDSDIHNLYCTIEYPAKNTTDPAPPRLLSDVLDQQWPLPIPRWVIVADALSMVLDAGKRLKDFDIRTNPSDWTLTSIAPAIGAFAQPYVQAPFDDHGDATCRPVEAEEYDSEHGIFCLSWGQAQRWCVVAPTLALGLAEDGALMRIQLSEFWV</sequence>
<proteinExistence type="predicted"/>
<dbReference type="EMBL" id="CP132976">
    <property type="protein sequence ID" value="WMD21370.1"/>
    <property type="molecule type" value="Genomic_DNA"/>
</dbReference>